<evidence type="ECO:0000313" key="1">
    <source>
        <dbReference type="EMBL" id="AFA75020.1"/>
    </source>
</evidence>
<proteinExistence type="predicted"/>
<dbReference type="STRING" id="1112204.GPOL_c40130"/>
<dbReference type="Proteomes" id="UP000009154">
    <property type="component" value="Chromosome"/>
</dbReference>
<accession>H6MS07</accession>
<keyword evidence="2" id="KW-1185">Reference proteome</keyword>
<organism evidence="1 2">
    <name type="scientific">Gordonia polyisoprenivorans (strain DSM 44266 / VH2)</name>
    <dbReference type="NCBI Taxonomy" id="1112204"/>
    <lineage>
        <taxon>Bacteria</taxon>
        <taxon>Bacillati</taxon>
        <taxon>Actinomycetota</taxon>
        <taxon>Actinomycetes</taxon>
        <taxon>Mycobacteriales</taxon>
        <taxon>Gordoniaceae</taxon>
        <taxon>Gordonia</taxon>
    </lineage>
</organism>
<name>H6MS07_GORPV</name>
<dbReference type="HOGENOM" id="CLU_1233607_0_0_11"/>
<dbReference type="GeneID" id="90161024"/>
<dbReference type="RefSeq" id="WP_014361307.1">
    <property type="nucleotide sequence ID" value="NC_016906.1"/>
</dbReference>
<sequence length="224" mass="24612">MVLPEVPTSADAYIVVRHDGLAPIYVALDLEEDDVDVYFDDPAKDPAFEGYSWRLSSATTSTVHSFLSSIARDLQVIVDGVSWDDEDERHLTSEAQAAVFEIGRAADSFDGDVALWSDADMPVDGLVEAATTDEELREIAEATHADLLATTAVWWEGAHEALAEHREALRDDLRTELIEASEDHSSASVRRDELITEVAAFESSYSIAEMTNLSPSTVQRIIRG</sequence>
<dbReference type="KEGG" id="gpo:GPOL_c40130"/>
<evidence type="ECO:0000313" key="2">
    <source>
        <dbReference type="Proteomes" id="UP000009154"/>
    </source>
</evidence>
<protein>
    <submittedName>
        <fullName evidence="1">Uncharacterized protein</fullName>
    </submittedName>
</protein>
<reference evidence="1 2" key="1">
    <citation type="journal article" date="2012" name="Appl. Environ. Microbiol.">
        <title>Involvement of two latex-clearing proteins during rubber degradation and insights into the subsequent degradation pathway revealed by the genome sequence of Gordonia polyisoprenivorans strain VH2.</title>
        <authorList>
            <person name="Hiessl S."/>
            <person name="Schuldes J."/>
            <person name="Thurmer A."/>
            <person name="Halbsguth T."/>
            <person name="Broker D."/>
            <person name="Angelov A."/>
            <person name="Liebl W."/>
            <person name="Daniel R."/>
            <person name="Steinbuchel A."/>
        </authorList>
    </citation>
    <scope>NUCLEOTIDE SEQUENCE [LARGE SCALE GENOMIC DNA]</scope>
    <source>
        <strain evidence="2">DSM 44266 / VH2</strain>
    </source>
</reference>
<dbReference type="EMBL" id="CP003119">
    <property type="protein sequence ID" value="AFA75020.1"/>
    <property type="molecule type" value="Genomic_DNA"/>
</dbReference>
<dbReference type="AlphaFoldDB" id="H6MS07"/>
<gene>
    <name evidence="1" type="ordered locus">GPOL_c40130</name>
</gene>